<evidence type="ECO:0000313" key="8">
    <source>
        <dbReference type="EMBL" id="EFJ29070.1"/>
    </source>
</evidence>
<reference evidence="8 9" key="1">
    <citation type="journal article" date="2011" name="Science">
        <title>The Selaginella genome identifies genetic changes associated with the evolution of vascular plants.</title>
        <authorList>
            <person name="Banks J.A."/>
            <person name="Nishiyama T."/>
            <person name="Hasebe M."/>
            <person name="Bowman J.L."/>
            <person name="Gribskov M."/>
            <person name="dePamphilis C."/>
            <person name="Albert V.A."/>
            <person name="Aono N."/>
            <person name="Aoyama T."/>
            <person name="Ambrose B.A."/>
            <person name="Ashton N.W."/>
            <person name="Axtell M.J."/>
            <person name="Barker E."/>
            <person name="Barker M.S."/>
            <person name="Bennetzen J.L."/>
            <person name="Bonawitz N.D."/>
            <person name="Chapple C."/>
            <person name="Cheng C."/>
            <person name="Correa L.G."/>
            <person name="Dacre M."/>
            <person name="DeBarry J."/>
            <person name="Dreyer I."/>
            <person name="Elias M."/>
            <person name="Engstrom E.M."/>
            <person name="Estelle M."/>
            <person name="Feng L."/>
            <person name="Finet C."/>
            <person name="Floyd S.K."/>
            <person name="Frommer W.B."/>
            <person name="Fujita T."/>
            <person name="Gramzow L."/>
            <person name="Gutensohn M."/>
            <person name="Harholt J."/>
            <person name="Hattori M."/>
            <person name="Heyl A."/>
            <person name="Hirai T."/>
            <person name="Hiwatashi Y."/>
            <person name="Ishikawa M."/>
            <person name="Iwata M."/>
            <person name="Karol K.G."/>
            <person name="Koehler B."/>
            <person name="Kolukisaoglu U."/>
            <person name="Kubo M."/>
            <person name="Kurata T."/>
            <person name="Lalonde S."/>
            <person name="Li K."/>
            <person name="Li Y."/>
            <person name="Litt A."/>
            <person name="Lyons E."/>
            <person name="Manning G."/>
            <person name="Maruyama T."/>
            <person name="Michael T.P."/>
            <person name="Mikami K."/>
            <person name="Miyazaki S."/>
            <person name="Morinaga S."/>
            <person name="Murata T."/>
            <person name="Mueller-Roeber B."/>
            <person name="Nelson D.R."/>
            <person name="Obara M."/>
            <person name="Oguri Y."/>
            <person name="Olmstead R.G."/>
            <person name="Onodera N."/>
            <person name="Petersen B.L."/>
            <person name="Pils B."/>
            <person name="Prigge M."/>
            <person name="Rensing S.A."/>
            <person name="Riano-Pachon D.M."/>
            <person name="Roberts A.W."/>
            <person name="Sato Y."/>
            <person name="Scheller H.V."/>
            <person name="Schulz B."/>
            <person name="Schulz C."/>
            <person name="Shakirov E.V."/>
            <person name="Shibagaki N."/>
            <person name="Shinohara N."/>
            <person name="Shippen D.E."/>
            <person name="Soerensen I."/>
            <person name="Sotooka R."/>
            <person name="Sugimoto N."/>
            <person name="Sugita M."/>
            <person name="Sumikawa N."/>
            <person name="Tanurdzic M."/>
            <person name="Theissen G."/>
            <person name="Ulvskov P."/>
            <person name="Wakazuki S."/>
            <person name="Weng J.K."/>
            <person name="Willats W.W."/>
            <person name="Wipf D."/>
            <person name="Wolf P.G."/>
            <person name="Yang L."/>
            <person name="Zimmer A.D."/>
            <person name="Zhu Q."/>
            <person name="Mitros T."/>
            <person name="Hellsten U."/>
            <person name="Loque D."/>
            <person name="Otillar R."/>
            <person name="Salamov A."/>
            <person name="Schmutz J."/>
            <person name="Shapiro H."/>
            <person name="Lindquist E."/>
            <person name="Lucas S."/>
            <person name="Rokhsar D."/>
            <person name="Grigoriev I.V."/>
        </authorList>
    </citation>
    <scope>NUCLEOTIDE SEQUENCE [LARGE SCALE GENOMIC DNA]</scope>
</reference>
<dbReference type="Gene3D" id="2.30.31.10">
    <property type="entry name" value="Transcriptional Coactivator Pc4, Chain A"/>
    <property type="match status" value="1"/>
</dbReference>
<dbReference type="InterPro" id="IPR009044">
    <property type="entry name" value="ssDNA-bd_transcriptional_reg"/>
</dbReference>
<evidence type="ECO:0000256" key="1">
    <source>
        <dbReference type="ARBA" id="ARBA00004123"/>
    </source>
</evidence>
<evidence type="ECO:0000259" key="7">
    <source>
        <dbReference type="Pfam" id="PF02229"/>
    </source>
</evidence>
<dbReference type="Pfam" id="PF02229">
    <property type="entry name" value="PC4"/>
    <property type="match status" value="1"/>
</dbReference>
<dbReference type="InterPro" id="IPR045125">
    <property type="entry name" value="Sub1/Tcp4-like"/>
</dbReference>
<dbReference type="PANTHER" id="PTHR13215">
    <property type="entry name" value="RNA POLYMERASE II TRANSCRIPTIONAL COACTIVATOR"/>
    <property type="match status" value="1"/>
</dbReference>
<evidence type="ECO:0000256" key="2">
    <source>
        <dbReference type="ARBA" id="ARBA00009001"/>
    </source>
</evidence>
<accession>D8RF80</accession>
<dbReference type="AlphaFoldDB" id="D8RF80"/>
<dbReference type="GO" id="GO:0060261">
    <property type="term" value="P:positive regulation of transcription initiation by RNA polymerase II"/>
    <property type="evidence" value="ECO:0007669"/>
    <property type="project" value="InterPro"/>
</dbReference>
<keyword evidence="3" id="KW-0805">Transcription regulation</keyword>
<evidence type="ECO:0000256" key="4">
    <source>
        <dbReference type="ARBA" id="ARBA00023125"/>
    </source>
</evidence>
<keyword evidence="9" id="KW-1185">Reference proteome</keyword>
<proteinExistence type="inferred from homology"/>
<dbReference type="InterPro" id="IPR003173">
    <property type="entry name" value="PC4_C"/>
</dbReference>
<evidence type="ECO:0000313" key="9">
    <source>
        <dbReference type="Proteomes" id="UP000001514"/>
    </source>
</evidence>
<dbReference type="GO" id="GO:0003677">
    <property type="term" value="F:DNA binding"/>
    <property type="evidence" value="ECO:0007669"/>
    <property type="project" value="UniProtKB-KW"/>
</dbReference>
<dbReference type="STRING" id="88036.D8RF80"/>
<evidence type="ECO:0000256" key="5">
    <source>
        <dbReference type="ARBA" id="ARBA00023163"/>
    </source>
</evidence>
<dbReference type="FunCoup" id="D8RF80">
    <property type="interactions" value="3348"/>
</dbReference>
<comment type="similarity">
    <text evidence="2">Belongs to the transcriptional coactivator PC4 family.</text>
</comment>
<protein>
    <recommendedName>
        <fullName evidence="7">Transcriptional coactivator p15 (PC4) C-terminal domain-containing protein</fullName>
    </recommendedName>
</protein>
<name>D8RF80_SELML</name>
<dbReference type="SUPFAM" id="SSF54447">
    <property type="entry name" value="ssDNA-binding transcriptional regulator domain"/>
    <property type="match status" value="1"/>
</dbReference>
<dbReference type="KEGG" id="smo:SELMODRAFT_92844"/>
<gene>
    <name evidence="8" type="ORF">SELMODRAFT_92844</name>
</gene>
<dbReference type="Proteomes" id="UP000001514">
    <property type="component" value="Unassembled WGS sequence"/>
</dbReference>
<keyword evidence="4" id="KW-0238">DNA-binding</keyword>
<evidence type="ECO:0000256" key="6">
    <source>
        <dbReference type="ARBA" id="ARBA00023242"/>
    </source>
</evidence>
<dbReference type="GO" id="GO:0003713">
    <property type="term" value="F:transcription coactivator activity"/>
    <property type="evidence" value="ECO:0000318"/>
    <property type="project" value="GO_Central"/>
</dbReference>
<dbReference type="OrthoDB" id="2505440at2759"/>
<organism evidence="9">
    <name type="scientific">Selaginella moellendorffii</name>
    <name type="common">Spikemoss</name>
    <dbReference type="NCBI Taxonomy" id="88036"/>
    <lineage>
        <taxon>Eukaryota</taxon>
        <taxon>Viridiplantae</taxon>
        <taxon>Streptophyta</taxon>
        <taxon>Embryophyta</taxon>
        <taxon>Tracheophyta</taxon>
        <taxon>Lycopodiopsida</taxon>
        <taxon>Selaginellales</taxon>
        <taxon>Selaginellaceae</taxon>
        <taxon>Selaginella</taxon>
    </lineage>
</organism>
<keyword evidence="6" id="KW-0539">Nucleus</keyword>
<keyword evidence="5" id="KW-0804">Transcription</keyword>
<dbReference type="Gramene" id="EFJ29070">
    <property type="protein sequence ID" value="EFJ29070"/>
    <property type="gene ID" value="SELMODRAFT_92844"/>
</dbReference>
<dbReference type="eggNOG" id="KOG2712">
    <property type="taxonomic scope" value="Eukaryota"/>
</dbReference>
<feature type="domain" description="Transcriptional coactivator p15 (PC4) C-terminal" evidence="7">
    <location>
        <begin position="23"/>
        <end position="74"/>
    </location>
</feature>
<evidence type="ECO:0000256" key="3">
    <source>
        <dbReference type="ARBA" id="ARBA00023015"/>
    </source>
</evidence>
<sequence length="86" mass="9934">MASKRKRGSKADEKEDEESVAVCEISKNRKVSVRKWRGQVLVDIREYWYKGGECLPGKKGISLTMDQWNVLQEHVKQIDSAVQRVN</sequence>
<dbReference type="InParanoid" id="D8RF80"/>
<dbReference type="OMA" id="TMDQWNV"/>
<dbReference type="GO" id="GO:0005667">
    <property type="term" value="C:transcription regulator complex"/>
    <property type="evidence" value="ECO:0000318"/>
    <property type="project" value="GO_Central"/>
</dbReference>
<dbReference type="GO" id="GO:0005634">
    <property type="term" value="C:nucleus"/>
    <property type="evidence" value="ECO:0000318"/>
    <property type="project" value="GO_Central"/>
</dbReference>
<dbReference type="HOGENOM" id="CLU_104273_1_3_1"/>
<comment type="subcellular location">
    <subcellularLocation>
        <location evidence="1">Nucleus</location>
    </subcellularLocation>
</comment>
<dbReference type="EMBL" id="GL377578">
    <property type="protein sequence ID" value="EFJ29070.1"/>
    <property type="molecule type" value="Genomic_DNA"/>
</dbReference>